<accession>A0A7C4VDZ0</accession>
<dbReference type="Pfam" id="PF22725">
    <property type="entry name" value="GFO_IDH_MocA_C3"/>
    <property type="match status" value="1"/>
</dbReference>
<sequence length="324" mass="35336">MKIGIVGTGTMGDVHAAAYRRIGAELVAAYDPDPDRLARFVAAHTVDPFQSYEALLRRVEVVDLTTPTYTHEELALQAFAAGKDVILEKPLALSLASGERIVEAARKSGRRLFVAMVVRFFPQYRRASELARSGQLGRIGVVRLKRVLFPPGPGWYRDPEKSGGLPVDLMIHDLDYVRWLLGDPVRVAARRSPPVEGEVLEHVQAVLGFEGGAMALVEGGWAYPPGYFRTSLDIAGERGLVEWSSDAPGPLESLFPKDEPPPEVGLPLAGLEEDPYELELRHALTALERGRPFDVTPEDALAALRLALAVRESAAGGYVVEVAR</sequence>
<evidence type="ECO:0000313" key="3">
    <source>
        <dbReference type="EMBL" id="HGY10726.1"/>
    </source>
</evidence>
<dbReference type="PANTHER" id="PTHR43377">
    <property type="entry name" value="BILIVERDIN REDUCTASE A"/>
    <property type="match status" value="1"/>
</dbReference>
<dbReference type="AlphaFoldDB" id="A0A7C4VDZ0"/>
<dbReference type="Gene3D" id="3.30.360.10">
    <property type="entry name" value="Dihydrodipicolinate Reductase, domain 2"/>
    <property type="match status" value="1"/>
</dbReference>
<dbReference type="InterPro" id="IPR051450">
    <property type="entry name" value="Gfo/Idh/MocA_Oxidoreductases"/>
</dbReference>
<dbReference type="Gene3D" id="3.40.50.720">
    <property type="entry name" value="NAD(P)-binding Rossmann-like Domain"/>
    <property type="match status" value="1"/>
</dbReference>
<dbReference type="Pfam" id="PF01408">
    <property type="entry name" value="GFO_IDH_MocA"/>
    <property type="match status" value="1"/>
</dbReference>
<gene>
    <name evidence="3" type="ORF">ENK37_11870</name>
</gene>
<dbReference type="Proteomes" id="UP000885759">
    <property type="component" value="Unassembled WGS sequence"/>
</dbReference>
<dbReference type="InterPro" id="IPR000683">
    <property type="entry name" value="Gfo/Idh/MocA-like_OxRdtase_N"/>
</dbReference>
<protein>
    <submittedName>
        <fullName evidence="3">Gfo/Idh/MocA family oxidoreductase</fullName>
    </submittedName>
</protein>
<proteinExistence type="predicted"/>
<name>A0A7C4VDZ0_9DEIN</name>
<dbReference type="InterPro" id="IPR036291">
    <property type="entry name" value="NAD(P)-bd_dom_sf"/>
</dbReference>
<dbReference type="PANTHER" id="PTHR43377:SF1">
    <property type="entry name" value="BILIVERDIN REDUCTASE A"/>
    <property type="match status" value="1"/>
</dbReference>
<comment type="caution">
    <text evidence="3">The sequence shown here is derived from an EMBL/GenBank/DDBJ whole genome shotgun (WGS) entry which is preliminary data.</text>
</comment>
<dbReference type="SUPFAM" id="SSF55347">
    <property type="entry name" value="Glyceraldehyde-3-phosphate dehydrogenase-like, C-terminal domain"/>
    <property type="match status" value="1"/>
</dbReference>
<feature type="domain" description="Gfo/Idh/MocA-like oxidoreductase N-terminal" evidence="1">
    <location>
        <begin position="1"/>
        <end position="115"/>
    </location>
</feature>
<feature type="domain" description="GFO/IDH/MocA-like oxidoreductase" evidence="2">
    <location>
        <begin position="124"/>
        <end position="241"/>
    </location>
</feature>
<dbReference type="GO" id="GO:0000166">
    <property type="term" value="F:nucleotide binding"/>
    <property type="evidence" value="ECO:0007669"/>
    <property type="project" value="InterPro"/>
</dbReference>
<reference evidence="3" key="1">
    <citation type="journal article" date="2020" name="mSystems">
        <title>Genome- and Community-Level Interaction Insights into Carbon Utilization and Element Cycling Functions of Hydrothermarchaeota in Hydrothermal Sediment.</title>
        <authorList>
            <person name="Zhou Z."/>
            <person name="Liu Y."/>
            <person name="Xu W."/>
            <person name="Pan J."/>
            <person name="Luo Z.H."/>
            <person name="Li M."/>
        </authorList>
    </citation>
    <scope>NUCLEOTIDE SEQUENCE [LARGE SCALE GENOMIC DNA]</scope>
    <source>
        <strain evidence="3">HyVt-570</strain>
    </source>
</reference>
<dbReference type="InterPro" id="IPR055170">
    <property type="entry name" value="GFO_IDH_MocA-like_dom"/>
</dbReference>
<dbReference type="SUPFAM" id="SSF51735">
    <property type="entry name" value="NAD(P)-binding Rossmann-fold domains"/>
    <property type="match status" value="1"/>
</dbReference>
<evidence type="ECO:0000259" key="1">
    <source>
        <dbReference type="Pfam" id="PF01408"/>
    </source>
</evidence>
<evidence type="ECO:0000259" key="2">
    <source>
        <dbReference type="Pfam" id="PF22725"/>
    </source>
</evidence>
<organism evidence="3">
    <name type="scientific">Oceanithermus profundus</name>
    <dbReference type="NCBI Taxonomy" id="187137"/>
    <lineage>
        <taxon>Bacteria</taxon>
        <taxon>Thermotogati</taxon>
        <taxon>Deinococcota</taxon>
        <taxon>Deinococci</taxon>
        <taxon>Thermales</taxon>
        <taxon>Thermaceae</taxon>
        <taxon>Oceanithermus</taxon>
    </lineage>
</organism>
<dbReference type="EMBL" id="DRPZ01000297">
    <property type="protein sequence ID" value="HGY10726.1"/>
    <property type="molecule type" value="Genomic_DNA"/>
</dbReference>